<proteinExistence type="predicted"/>
<dbReference type="InterPro" id="IPR005804">
    <property type="entry name" value="FA_desaturase_dom"/>
</dbReference>
<evidence type="ECO:0000256" key="1">
    <source>
        <dbReference type="SAM" id="Phobius"/>
    </source>
</evidence>
<accession>T1GJ69</accession>
<organism evidence="3 4">
    <name type="scientific">Megaselia scalaris</name>
    <name type="common">Humpbacked fly</name>
    <name type="synonym">Phora scalaris</name>
    <dbReference type="NCBI Taxonomy" id="36166"/>
    <lineage>
        <taxon>Eukaryota</taxon>
        <taxon>Metazoa</taxon>
        <taxon>Ecdysozoa</taxon>
        <taxon>Arthropoda</taxon>
        <taxon>Hexapoda</taxon>
        <taxon>Insecta</taxon>
        <taxon>Pterygota</taxon>
        <taxon>Neoptera</taxon>
        <taxon>Endopterygota</taxon>
        <taxon>Diptera</taxon>
        <taxon>Brachycera</taxon>
        <taxon>Muscomorpha</taxon>
        <taxon>Platypezoidea</taxon>
        <taxon>Phoridae</taxon>
        <taxon>Megaseliini</taxon>
        <taxon>Megaselia</taxon>
    </lineage>
</organism>
<dbReference type="HOGENOM" id="CLU_1779556_0_0_1"/>
<keyword evidence="1" id="KW-0812">Transmembrane</keyword>
<dbReference type="InterPro" id="IPR053100">
    <property type="entry name" value="Cytochrome_b5-related"/>
</dbReference>
<dbReference type="STRING" id="36166.T1GJ69"/>
<dbReference type="PANTHER" id="PTHR16740:SF1">
    <property type="entry name" value="CYTOCHROME B5-RELATED PROTEIN-RELATED"/>
    <property type="match status" value="1"/>
</dbReference>
<reference evidence="3" key="2">
    <citation type="submission" date="2015-06" db="UniProtKB">
        <authorList>
            <consortium name="EnsemblMetazoa"/>
        </authorList>
    </citation>
    <scope>IDENTIFICATION</scope>
</reference>
<dbReference type="Pfam" id="PF00487">
    <property type="entry name" value="FA_desaturase"/>
    <property type="match status" value="1"/>
</dbReference>
<feature type="transmembrane region" description="Helical" evidence="1">
    <location>
        <begin position="12"/>
        <end position="32"/>
    </location>
</feature>
<keyword evidence="4" id="KW-1185">Reference proteome</keyword>
<name>T1GJ69_MEGSC</name>
<dbReference type="OMA" id="FGEHCLH"/>
<evidence type="ECO:0000313" key="4">
    <source>
        <dbReference type="Proteomes" id="UP000015102"/>
    </source>
</evidence>
<dbReference type="EMBL" id="CAQQ02010468">
    <property type="status" value="NOT_ANNOTATED_CDS"/>
    <property type="molecule type" value="Genomic_DNA"/>
</dbReference>
<keyword evidence="1" id="KW-0472">Membrane</keyword>
<dbReference type="EnsemblMetazoa" id="MESCA003513-RA">
    <property type="protein sequence ID" value="MESCA003513-PA"/>
    <property type="gene ID" value="MESCA003513"/>
</dbReference>
<dbReference type="PANTHER" id="PTHR16740">
    <property type="entry name" value="CYTOCHROME B5-RELATED PROTEIN-RELATED"/>
    <property type="match status" value="1"/>
</dbReference>
<evidence type="ECO:0000313" key="3">
    <source>
        <dbReference type="EnsemblMetazoa" id="MESCA003513-PA"/>
    </source>
</evidence>
<sequence>MVLTADVSILTVLFRWLLIVSMSSLIFHLIGLNAAHHDPEIFHEGDAHREDRDWGIFQLDSIIDRRDLKGSHFLVLTHFGDHILHHLFPTMDHGVLQQIYPILFETMDEFGVGIRDQSYLSHLIGQQKQLNRMSPNPIPPGGKKNN</sequence>
<dbReference type="AlphaFoldDB" id="T1GJ69"/>
<protein>
    <recommendedName>
        <fullName evidence="2">Fatty acid desaturase domain-containing protein</fullName>
    </recommendedName>
</protein>
<dbReference type="Proteomes" id="UP000015102">
    <property type="component" value="Unassembled WGS sequence"/>
</dbReference>
<feature type="domain" description="Fatty acid desaturase" evidence="2">
    <location>
        <begin position="15"/>
        <end position="116"/>
    </location>
</feature>
<reference evidence="4" key="1">
    <citation type="submission" date="2013-02" db="EMBL/GenBank/DDBJ databases">
        <authorList>
            <person name="Hughes D."/>
        </authorList>
    </citation>
    <scope>NUCLEOTIDE SEQUENCE</scope>
    <source>
        <strain>Durham</strain>
        <strain evidence="4">NC isolate 2 -- Noor lab</strain>
    </source>
</reference>
<evidence type="ECO:0000259" key="2">
    <source>
        <dbReference type="Pfam" id="PF00487"/>
    </source>
</evidence>
<dbReference type="GO" id="GO:0006629">
    <property type="term" value="P:lipid metabolic process"/>
    <property type="evidence" value="ECO:0007669"/>
    <property type="project" value="InterPro"/>
</dbReference>
<keyword evidence="1" id="KW-1133">Transmembrane helix</keyword>